<dbReference type="EMBL" id="CP072642">
    <property type="protein sequence ID" value="QUV94713.1"/>
    <property type="molecule type" value="Genomic_DNA"/>
</dbReference>
<organism evidence="2 3">
    <name type="scientific">Chloracidobacterium sp. N</name>
    <dbReference type="NCBI Taxonomy" id="2821540"/>
    <lineage>
        <taxon>Bacteria</taxon>
        <taxon>Pseudomonadati</taxon>
        <taxon>Acidobacteriota</taxon>
        <taxon>Terriglobia</taxon>
        <taxon>Terriglobales</taxon>
        <taxon>Acidobacteriaceae</taxon>
        <taxon>Chloracidobacterium</taxon>
        <taxon>Chloracidobacterium aggregatum</taxon>
    </lineage>
</organism>
<evidence type="ECO:0000313" key="3">
    <source>
        <dbReference type="Proteomes" id="UP000677668"/>
    </source>
</evidence>
<name>A0ABX8B2L4_9BACT</name>
<protein>
    <submittedName>
        <fullName evidence="2">DNA double-strand break repair nuclease NurA</fullName>
    </submittedName>
</protein>
<dbReference type="Pfam" id="PF09376">
    <property type="entry name" value="NurA"/>
    <property type="match status" value="1"/>
</dbReference>
<accession>A0ABX8B2L4</accession>
<dbReference type="RefSeq" id="WP_211422986.1">
    <property type="nucleotide sequence ID" value="NZ_CP072642.1"/>
</dbReference>
<evidence type="ECO:0000259" key="1">
    <source>
        <dbReference type="Pfam" id="PF09376"/>
    </source>
</evidence>
<proteinExistence type="predicted"/>
<dbReference type="InterPro" id="IPR018977">
    <property type="entry name" value="NurA_domain"/>
</dbReference>
<feature type="domain" description="NurA" evidence="1">
    <location>
        <begin position="319"/>
        <end position="445"/>
    </location>
</feature>
<keyword evidence="3" id="KW-1185">Reference proteome</keyword>
<gene>
    <name evidence="2" type="ORF">J8C05_04500</name>
</gene>
<evidence type="ECO:0000313" key="2">
    <source>
        <dbReference type="EMBL" id="QUV94713.1"/>
    </source>
</evidence>
<sequence>MKPDQTQDRHLTEKDVQEEIQRQPSLMTRLVENSLTVATSLRDNYFKNTAKFIAHLRQAMDEANKGVRPNSPLKVFSVGEVDWSQYQNEVVTFIDGGIGRVQFSSQVPILLRVGSYCVRTGERCLAKREQFGYYPVILGDLEGGSKERKDFPDIVRITAELLGGLSALERTPDLSVLMFHGPLVYLMGGYAGHTPFTEKDIDLFLHHYARDTATASRLKDEFLQEAFVNIYPQMTGNHKEWKRRRLFEPLAWMAFLYRRLIQEARKRKPVPIIAGVVERGDLREFSECILLDRVFLGLREKGNDDYFNKMYGRSDLDSSKSLLDKLGYTDTLLLAMLLRPGEYSEPWNISKYDGLRKGEISLPGEPGTSMVNFAPLKPGPIGFPKVLGCYVHVSETTEPIRVEIFEELGRDQIAEAARRVYLYSRLLPGYGFPVGLDIADKFVRVPNWLTDAYSKLIRHHLGVSLQQGEISDAEMRRILIQAIYMTHRDWLFRPSS</sequence>
<dbReference type="Proteomes" id="UP000677668">
    <property type="component" value="Chromosome 1"/>
</dbReference>
<reference evidence="2 3" key="1">
    <citation type="submission" date="2021-03" db="EMBL/GenBank/DDBJ databases">
        <title>Genomic and phenotypic characterization of Chloracidobacterium isolates provides evidence for multiple species.</title>
        <authorList>
            <person name="Saini M.K."/>
            <person name="Costas A.M.G."/>
            <person name="Tank M."/>
            <person name="Bryant D.A."/>
        </authorList>
    </citation>
    <scope>NUCLEOTIDE SEQUENCE [LARGE SCALE GENOMIC DNA]</scope>
    <source>
        <strain evidence="2 3">N</strain>
    </source>
</reference>